<dbReference type="CDD" id="cd01049">
    <property type="entry name" value="RNRR2"/>
    <property type="match status" value="1"/>
</dbReference>
<dbReference type="OrthoDB" id="4477at10239"/>
<dbReference type="SUPFAM" id="SSF47240">
    <property type="entry name" value="Ferritin-like"/>
    <property type="match status" value="1"/>
</dbReference>
<dbReference type="Proteomes" id="UP000242360">
    <property type="component" value="Segment"/>
</dbReference>
<keyword evidence="3 7" id="KW-0479">Metal-binding</keyword>
<dbReference type="EC" id="1.17.4.1" evidence="2"/>
<dbReference type="Proteomes" id="UP000026988">
    <property type="component" value="Genome"/>
</dbReference>
<comment type="similarity">
    <text evidence="1">Belongs to the ribonucleoside diphosphate reductase small chain family.</text>
</comment>
<evidence type="ECO:0000313" key="10">
    <source>
        <dbReference type="Proteomes" id="UP000026988"/>
    </source>
</evidence>
<sequence length="325" mass="37715">MSNILGSRATYKPLQYDWAYDIFLEHEKMHWTSEEVPLHEDIKDWQTVLSDEEKNLIKNILLLFTQADTDVASGYYDKMIPMFKHPELRMMMGSFANREATHMDAYALLTETLGFDEDIYTEFKEYEAMADKHNYIRNFDAGSGIQDTAKTLAVYSAFTEGLALFSSFAMLLNFQRFGKMKNMGVVVEWSIKDETKHVEGMLKTFRTLMAENPHLWTDEFKKTLYQTAREMVEMEDAFIDLSFEMGGVEGLTAEDMKLYIRYICDRRLLQLGLKTNYGVKDNPLPWIDELLGSVVHTNFFEARSTEYSKGSVKGDFTELDFPKLS</sequence>
<dbReference type="NCBIfam" id="NF007186">
    <property type="entry name" value="PRK09614.1-5"/>
    <property type="match status" value="1"/>
</dbReference>
<comment type="cofactor">
    <cofactor evidence="7">
        <name>Fe cation</name>
        <dbReference type="ChEBI" id="CHEBI:24875"/>
    </cofactor>
    <text evidence="7">Binds 2 iron ions per subunit.</text>
</comment>
<organism evidence="9 10">
    <name type="scientific">Lauvirus lau218</name>
    <dbReference type="NCBI Taxonomy" id="1465639"/>
    <lineage>
        <taxon>Viruses</taxon>
        <taxon>Duplodnaviria</taxon>
        <taxon>Heunggongvirae</taxon>
        <taxon>Uroviricota</taxon>
        <taxon>Caudoviricetes</taxon>
        <taxon>Autographivirales</taxon>
        <taxon>Lauvirus</taxon>
    </lineage>
</organism>
<evidence type="ECO:0000313" key="9">
    <source>
        <dbReference type="EMBL" id="AIA83245.1"/>
    </source>
</evidence>
<dbReference type="EMBL" id="KJ183192">
    <property type="protein sequence ID" value="AIA83195.1"/>
    <property type="molecule type" value="Genomic_DNA"/>
</dbReference>
<evidence type="ECO:0000256" key="4">
    <source>
        <dbReference type="ARBA" id="ARBA00023002"/>
    </source>
</evidence>
<feature type="binding site" evidence="7">
    <location>
        <position position="160"/>
    </location>
    <ligand>
        <name>Fe cation</name>
        <dbReference type="ChEBI" id="CHEBI:24875"/>
        <label>2</label>
    </ligand>
</feature>
<evidence type="ECO:0000256" key="3">
    <source>
        <dbReference type="ARBA" id="ARBA00022723"/>
    </source>
</evidence>
<keyword evidence="5 7" id="KW-0408">Iron</keyword>
<dbReference type="UniPathway" id="UPA00326"/>
<dbReference type="Gene3D" id="1.10.620.20">
    <property type="entry name" value="Ribonucleotide Reductase, subunit A"/>
    <property type="match status" value="1"/>
</dbReference>
<dbReference type="RefSeq" id="YP_009042163.1">
    <property type="nucleotide sequence ID" value="NC_024329.1"/>
</dbReference>
<evidence type="ECO:0000256" key="6">
    <source>
        <dbReference type="PIRSR" id="PIRSR000355-1"/>
    </source>
</evidence>
<feature type="binding site" evidence="7">
    <location>
        <position position="99"/>
    </location>
    <ligand>
        <name>Fe cation</name>
        <dbReference type="ChEBI" id="CHEBI:24875"/>
        <label>1</label>
    </ligand>
</feature>
<dbReference type="GO" id="GO:0009263">
    <property type="term" value="P:deoxyribonucleotide biosynthetic process"/>
    <property type="evidence" value="ECO:0007669"/>
    <property type="project" value="InterPro"/>
</dbReference>
<keyword evidence="4" id="KW-0560">Oxidoreductase</keyword>
<feature type="binding site" evidence="7">
    <location>
        <position position="102"/>
    </location>
    <ligand>
        <name>Fe cation</name>
        <dbReference type="ChEBI" id="CHEBI:24875"/>
        <label>1</label>
    </ligand>
</feature>
<dbReference type="PANTHER" id="PTHR23409:SF18">
    <property type="entry name" value="RIBONUCLEOSIDE-DIPHOSPHATE REDUCTASE SUBUNIT M2"/>
    <property type="match status" value="1"/>
</dbReference>
<dbReference type="InterPro" id="IPR033909">
    <property type="entry name" value="RNR_small"/>
</dbReference>
<dbReference type="Pfam" id="PF00268">
    <property type="entry name" value="Ribonuc_red_sm"/>
    <property type="match status" value="1"/>
</dbReference>
<feature type="binding site" evidence="7">
    <location>
        <position position="68"/>
    </location>
    <ligand>
        <name>Fe cation</name>
        <dbReference type="ChEBI" id="CHEBI:24875"/>
        <label>1</label>
    </ligand>
</feature>
<reference evidence="10 11" key="1">
    <citation type="submission" date="2014-01" db="EMBL/GenBank/DDBJ databases">
        <title>Sulfur oxidation genes in diverse deep-sea viruses.</title>
        <authorList>
            <person name="Anantharaman K."/>
            <person name="Duhaime M.B."/>
            <person name="Breier J.A."/>
            <person name="Toner B.M."/>
            <person name="Dick G.J."/>
        </authorList>
    </citation>
    <scope>NUCLEOTIDE SEQUENCE [LARGE SCALE GENOMIC DNA]</scope>
    <source>
        <strain evidence="8 11">KiloMoana</strain>
        <strain evidence="9">TahiMoana</strain>
    </source>
</reference>
<dbReference type="GeneID" id="26673053"/>
<dbReference type="InterPro" id="IPR000358">
    <property type="entry name" value="RNR_small_fam"/>
</dbReference>
<evidence type="ECO:0000256" key="5">
    <source>
        <dbReference type="ARBA" id="ARBA00023004"/>
    </source>
</evidence>
<protein>
    <recommendedName>
        <fullName evidence="2">ribonucleoside-diphosphate reductase</fullName>
        <ecNumber evidence="2">1.17.4.1</ecNumber>
    </recommendedName>
</protein>
<dbReference type="PIRSF" id="PIRSF000355">
    <property type="entry name" value="NrdB"/>
    <property type="match status" value="1"/>
</dbReference>
<dbReference type="InterPro" id="IPR009078">
    <property type="entry name" value="Ferritin-like_SF"/>
</dbReference>
<dbReference type="PANTHER" id="PTHR23409">
    <property type="entry name" value="RIBONUCLEOSIDE-DIPHOSPHATE REDUCTASE SMALL CHAIN"/>
    <property type="match status" value="1"/>
</dbReference>
<feature type="binding site" evidence="7">
    <location>
        <position position="194"/>
    </location>
    <ligand>
        <name>Fe cation</name>
        <dbReference type="ChEBI" id="CHEBI:24875"/>
        <label>2</label>
    </ligand>
</feature>
<evidence type="ECO:0000256" key="2">
    <source>
        <dbReference type="ARBA" id="ARBA00012274"/>
    </source>
</evidence>
<dbReference type="KEGG" id="vg:26673053"/>
<evidence type="ECO:0000313" key="8">
    <source>
        <dbReference type="EMBL" id="AIA83195.1"/>
    </source>
</evidence>
<feature type="binding site" evidence="7">
    <location>
        <position position="197"/>
    </location>
    <ligand>
        <name>Fe cation</name>
        <dbReference type="ChEBI" id="CHEBI:24875"/>
        <label>2</label>
    </ligand>
</feature>
<evidence type="ECO:0000256" key="1">
    <source>
        <dbReference type="ARBA" id="ARBA00009303"/>
    </source>
</evidence>
<proteinExistence type="inferred from homology"/>
<dbReference type="GO" id="GO:0004748">
    <property type="term" value="F:ribonucleoside-diphosphate reductase activity, thioredoxin disulfide as acceptor"/>
    <property type="evidence" value="ECO:0007669"/>
    <property type="project" value="UniProtKB-EC"/>
</dbReference>
<dbReference type="GO" id="GO:0046872">
    <property type="term" value="F:metal ion binding"/>
    <property type="evidence" value="ECO:0007669"/>
    <property type="project" value="UniProtKB-KW"/>
</dbReference>
<feature type="binding site" evidence="7">
    <location>
        <position position="99"/>
    </location>
    <ligand>
        <name>Fe cation</name>
        <dbReference type="ChEBI" id="CHEBI:24875"/>
        <label>2</label>
    </ligand>
</feature>
<name>A0A060BH58_9CAUD</name>
<dbReference type="InterPro" id="IPR012348">
    <property type="entry name" value="RNR-like"/>
</dbReference>
<feature type="active site" evidence="6">
    <location>
        <position position="106"/>
    </location>
</feature>
<evidence type="ECO:0000313" key="11">
    <source>
        <dbReference type="Proteomes" id="UP000242360"/>
    </source>
</evidence>
<evidence type="ECO:0000256" key="7">
    <source>
        <dbReference type="PIRSR" id="PIRSR000355-2"/>
    </source>
</evidence>
<dbReference type="EMBL" id="KJ183193">
    <property type="protein sequence ID" value="AIA83245.1"/>
    <property type="molecule type" value="Genomic_DNA"/>
</dbReference>
<accession>A0A060BH58</accession>